<evidence type="ECO:0000313" key="2">
    <source>
        <dbReference type="Proteomes" id="UP000245412"/>
    </source>
</evidence>
<sequence length="199" mass="22902">MASKANDKEGYIISETMKFDNRKEFREWLSEHCLINDGIWLLFGKAGGPKTIKAGEALEEALCFGWIDGQMEKIDDKTYKKYFSLRRKNSKWSEKNKALVKKLEEQGLMTDFGRKKIDEAKKNGQWDASNPLAIITEEQIACLSALLEGHEPAHTNFQAMSPSVKKTYTRAYFDAKTDAGREKRIVWMVDRLNKNLKPM</sequence>
<evidence type="ECO:0000313" key="1">
    <source>
        <dbReference type="EMBL" id="PWJ78906.1"/>
    </source>
</evidence>
<comment type="caution">
    <text evidence="1">The sequence shown here is derived from an EMBL/GenBank/DDBJ whole genome shotgun (WGS) entry which is preliminary data.</text>
</comment>
<gene>
    <name evidence="1" type="ORF">C7383_101280</name>
</gene>
<reference evidence="1 2" key="1">
    <citation type="submission" date="2018-05" db="EMBL/GenBank/DDBJ databases">
        <authorList>
            <person name="Goeker M."/>
            <person name="Huntemann M."/>
            <person name="Clum A."/>
            <person name="Pillay M."/>
            <person name="Palaniappan K."/>
            <person name="Varghese N."/>
            <person name="Mikhailova N."/>
            <person name="Stamatis D."/>
            <person name="Reddy T."/>
            <person name="Daum C."/>
            <person name="Shapiro N."/>
            <person name="Ivanova N."/>
            <person name="Kyrpides N."/>
            <person name="Woyke T."/>
        </authorList>
    </citation>
    <scope>NUCLEOTIDE SEQUENCE [LARGE SCALE GENOMIC DNA]</scope>
    <source>
        <strain evidence="1 2">DSM 26524</strain>
    </source>
</reference>
<name>A0AB73T9N2_9FIRM</name>
<dbReference type="AlphaFoldDB" id="A0AB73T9N2"/>
<dbReference type="RefSeq" id="WP_306817492.1">
    <property type="nucleotide sequence ID" value="NZ_JANKBJ010000001.1"/>
</dbReference>
<organism evidence="1 2">
    <name type="scientific">Murimonas intestini</name>
    <dbReference type="NCBI Taxonomy" id="1337051"/>
    <lineage>
        <taxon>Bacteria</taxon>
        <taxon>Bacillati</taxon>
        <taxon>Bacillota</taxon>
        <taxon>Clostridia</taxon>
        <taxon>Lachnospirales</taxon>
        <taxon>Lachnospiraceae</taxon>
        <taxon>Murimonas</taxon>
    </lineage>
</organism>
<dbReference type="Pfam" id="PF13376">
    <property type="entry name" value="OmdA"/>
    <property type="match status" value="1"/>
</dbReference>
<protein>
    <submittedName>
        <fullName evidence="1">Uncharacterized protein YdeI (YjbR/CyaY-like superfamily)</fullName>
    </submittedName>
</protein>
<accession>A0AB73T9N2</accession>
<proteinExistence type="predicted"/>
<dbReference type="Proteomes" id="UP000245412">
    <property type="component" value="Unassembled WGS sequence"/>
</dbReference>
<dbReference type="EMBL" id="QGGY01000001">
    <property type="protein sequence ID" value="PWJ78906.1"/>
    <property type="molecule type" value="Genomic_DNA"/>
</dbReference>
<keyword evidence="2" id="KW-1185">Reference proteome</keyword>